<organism evidence="1 2">
    <name type="scientific">Umezawaea endophytica</name>
    <dbReference type="NCBI Taxonomy" id="1654476"/>
    <lineage>
        <taxon>Bacteria</taxon>
        <taxon>Bacillati</taxon>
        <taxon>Actinomycetota</taxon>
        <taxon>Actinomycetes</taxon>
        <taxon>Pseudonocardiales</taxon>
        <taxon>Pseudonocardiaceae</taxon>
        <taxon>Umezawaea</taxon>
    </lineage>
</organism>
<proteinExistence type="predicted"/>
<keyword evidence="2" id="KW-1185">Reference proteome</keyword>
<sequence>MPKSRTKLAEIAQKHWAGAGEQIVWAVNAQGHVGSATGAPHQPGGRVPSVVVPEPDWPLPTEAVGSGRFRRDEWVHDPAMWGWATGSATAGTWADLFAVGRDECWLLLSNRRLALVVEGAFTEPAPVAGLRGRVRILGQGRETPPLVTWWESPVTARFRAVPLGRQVRPEWFVRVEFTDGSAFDFRDANAEQSVVTAYANL</sequence>
<dbReference type="EMBL" id="JANYMP010000013">
    <property type="protein sequence ID" value="MCS7480312.1"/>
    <property type="molecule type" value="Genomic_DNA"/>
</dbReference>
<evidence type="ECO:0000313" key="2">
    <source>
        <dbReference type="Proteomes" id="UP001141259"/>
    </source>
</evidence>
<dbReference type="AlphaFoldDB" id="A0A9X2VPZ6"/>
<dbReference type="RefSeq" id="WP_259625808.1">
    <property type="nucleotide sequence ID" value="NZ_JANYMP010000013.1"/>
</dbReference>
<protein>
    <submittedName>
        <fullName evidence="1">Uncharacterized protein</fullName>
    </submittedName>
</protein>
<name>A0A9X2VPZ6_9PSEU</name>
<accession>A0A9X2VPZ6</accession>
<evidence type="ECO:0000313" key="1">
    <source>
        <dbReference type="EMBL" id="MCS7480312.1"/>
    </source>
</evidence>
<dbReference type="Proteomes" id="UP001141259">
    <property type="component" value="Unassembled WGS sequence"/>
</dbReference>
<comment type="caution">
    <text evidence="1">The sequence shown here is derived from an EMBL/GenBank/DDBJ whole genome shotgun (WGS) entry which is preliminary data.</text>
</comment>
<reference evidence="1" key="1">
    <citation type="submission" date="2022-08" db="EMBL/GenBank/DDBJ databases">
        <authorList>
            <person name="Tistechok S."/>
            <person name="Samborskyy M."/>
            <person name="Roman I."/>
        </authorList>
    </citation>
    <scope>NUCLEOTIDE SEQUENCE</scope>
    <source>
        <strain evidence="1">DSM 103496</strain>
    </source>
</reference>
<gene>
    <name evidence="1" type="ORF">NZH93_25945</name>
</gene>